<gene>
    <name evidence="1" type="ORF">JZ751_025321</name>
</gene>
<organism evidence="1 2">
    <name type="scientific">Albula glossodonta</name>
    <name type="common">roundjaw bonefish</name>
    <dbReference type="NCBI Taxonomy" id="121402"/>
    <lineage>
        <taxon>Eukaryota</taxon>
        <taxon>Metazoa</taxon>
        <taxon>Chordata</taxon>
        <taxon>Craniata</taxon>
        <taxon>Vertebrata</taxon>
        <taxon>Euteleostomi</taxon>
        <taxon>Actinopterygii</taxon>
        <taxon>Neopterygii</taxon>
        <taxon>Teleostei</taxon>
        <taxon>Albuliformes</taxon>
        <taxon>Albulidae</taxon>
        <taxon>Albula</taxon>
    </lineage>
</organism>
<dbReference type="AlphaFoldDB" id="A0A8T2NIT9"/>
<keyword evidence="2" id="KW-1185">Reference proteome</keyword>
<name>A0A8T2NIT9_9TELE</name>
<reference evidence="1" key="1">
    <citation type="thesis" date="2021" institute="BYU ScholarsArchive" country="Provo, UT, USA">
        <title>Applications of and Algorithms for Genome Assembly and Genomic Analyses with an Emphasis on Marine Teleosts.</title>
        <authorList>
            <person name="Pickett B.D."/>
        </authorList>
    </citation>
    <scope>NUCLEOTIDE SEQUENCE</scope>
    <source>
        <strain evidence="1">HI-2016</strain>
    </source>
</reference>
<evidence type="ECO:0000313" key="1">
    <source>
        <dbReference type="EMBL" id="KAG9338881.1"/>
    </source>
</evidence>
<dbReference type="EMBL" id="JAFBMS010000061">
    <property type="protein sequence ID" value="KAG9338881.1"/>
    <property type="molecule type" value="Genomic_DNA"/>
</dbReference>
<proteinExistence type="predicted"/>
<accession>A0A8T2NIT9</accession>
<comment type="caution">
    <text evidence="1">The sequence shown here is derived from an EMBL/GenBank/DDBJ whole genome shotgun (WGS) entry which is preliminary data.</text>
</comment>
<dbReference type="Proteomes" id="UP000824540">
    <property type="component" value="Unassembled WGS sequence"/>
</dbReference>
<evidence type="ECO:0000313" key="2">
    <source>
        <dbReference type="Proteomes" id="UP000824540"/>
    </source>
</evidence>
<sequence length="272" mass="29594">MDFSFKAHPATPPGWDWDRTEWRPGPCNYQQCRSQRKATGTQCWLALGFAVDSCSGLDMPSVSLVFVLAMLTQSHKIPTSTVKAKKVSTPPQERKVAIEGDVYIHVVAVDGVLPLALVEPHPHLVVLLQGQHDALALHDTALAGLRVHDHLLLVVLHYVQVGLLVVPGVDVDVEVVDPWRVAVELALEHVEVLVEVDEDSVKDQGLVVLHAVEGLPSPHRESRVLGFAGVSRGTGLALTPFGTHGAVGSWRALFSGFPWCPFVPPVTFVSYK</sequence>
<protein>
    <submittedName>
        <fullName evidence="1">Uncharacterized protein</fullName>
    </submittedName>
</protein>